<feature type="region of interest" description="Disordered" evidence="1">
    <location>
        <begin position="77"/>
        <end position="100"/>
    </location>
</feature>
<dbReference type="EMBL" id="OX465082">
    <property type="protein sequence ID" value="CAI9290725.1"/>
    <property type="molecule type" value="Genomic_DNA"/>
</dbReference>
<dbReference type="Proteomes" id="UP001177003">
    <property type="component" value="Chromosome 6"/>
</dbReference>
<reference evidence="2" key="1">
    <citation type="submission" date="2023-04" db="EMBL/GenBank/DDBJ databases">
        <authorList>
            <person name="Vijverberg K."/>
            <person name="Xiong W."/>
            <person name="Schranz E."/>
        </authorList>
    </citation>
    <scope>NUCLEOTIDE SEQUENCE</scope>
</reference>
<dbReference type="AlphaFoldDB" id="A0AA36EEI7"/>
<feature type="compositionally biased region" description="Basic and acidic residues" evidence="1">
    <location>
        <begin position="85"/>
        <end position="99"/>
    </location>
</feature>
<evidence type="ECO:0000313" key="2">
    <source>
        <dbReference type="EMBL" id="CAI9290725.1"/>
    </source>
</evidence>
<keyword evidence="3" id="KW-1185">Reference proteome</keyword>
<accession>A0AA36EEI7</accession>
<evidence type="ECO:0000256" key="1">
    <source>
        <dbReference type="SAM" id="MobiDB-lite"/>
    </source>
</evidence>
<gene>
    <name evidence="2" type="ORF">LSALG_LOCUS29903</name>
</gene>
<sequence>MFKSGNFSQMEIRYAYESYLNEWQHGKDEHVVLPNVARIPNVMLQKLDPANPNLMAYLQTINPSIETGVLLPKGIAGTSKRGKNSKNEVVKPVHEENSKSTKVVIPSESGVLKLSKKIVHRPRHSPERHPFLENVTEQFVSSPREIFASKIKNICKHQINRKGVLIMDITAHFPPSSKKMDSLVKLHVEATRSLGGDVETFHVDTTTNLNSHSQASIPKQTSIEDIHHEMTHEVAKVDRNYSILHTKVDIVAEVMMKLVEYHTSLLNIVDVMSESDSKTFVHLQGLLEDLKELIFKLAIPPCSSVSLDSISQMHSSLESYLKADLDRFLTFIKLMPKAAPPVSTGVQGGENGVSTSRDSDQGKVVGKVTTTQLPTSFLMSTMTSSTSITFKSLTKCIDIGSFICGTSSKPPPSSKETNGKWKGSNIEPIDEDKKIALECK</sequence>
<protein>
    <submittedName>
        <fullName evidence="2">Uncharacterized protein</fullName>
    </submittedName>
</protein>
<organism evidence="2 3">
    <name type="scientific">Lactuca saligna</name>
    <name type="common">Willowleaf lettuce</name>
    <dbReference type="NCBI Taxonomy" id="75948"/>
    <lineage>
        <taxon>Eukaryota</taxon>
        <taxon>Viridiplantae</taxon>
        <taxon>Streptophyta</taxon>
        <taxon>Embryophyta</taxon>
        <taxon>Tracheophyta</taxon>
        <taxon>Spermatophyta</taxon>
        <taxon>Magnoliopsida</taxon>
        <taxon>eudicotyledons</taxon>
        <taxon>Gunneridae</taxon>
        <taxon>Pentapetalae</taxon>
        <taxon>asterids</taxon>
        <taxon>campanulids</taxon>
        <taxon>Asterales</taxon>
        <taxon>Asteraceae</taxon>
        <taxon>Cichorioideae</taxon>
        <taxon>Cichorieae</taxon>
        <taxon>Lactucinae</taxon>
        <taxon>Lactuca</taxon>
    </lineage>
</organism>
<evidence type="ECO:0000313" key="3">
    <source>
        <dbReference type="Proteomes" id="UP001177003"/>
    </source>
</evidence>
<feature type="region of interest" description="Disordered" evidence="1">
    <location>
        <begin position="342"/>
        <end position="363"/>
    </location>
</feature>
<feature type="region of interest" description="Disordered" evidence="1">
    <location>
        <begin position="407"/>
        <end position="427"/>
    </location>
</feature>
<proteinExistence type="predicted"/>
<name>A0AA36EEI7_LACSI</name>